<proteinExistence type="predicted"/>
<comment type="caution">
    <text evidence="6">The sequence shown here is derived from an EMBL/GenBank/DDBJ whole genome shotgun (WGS) entry which is preliminary data.</text>
</comment>
<keyword evidence="6" id="KW-0489">Methyltransferase</keyword>
<dbReference type="PRINTS" id="PR00469">
    <property type="entry name" value="PNDRDTASEII"/>
</dbReference>
<organism evidence="6 7">
    <name type="scientific">Nostocoides japonicum T1-X7</name>
    <dbReference type="NCBI Taxonomy" id="1194083"/>
    <lineage>
        <taxon>Bacteria</taxon>
        <taxon>Bacillati</taxon>
        <taxon>Actinomycetota</taxon>
        <taxon>Actinomycetes</taxon>
        <taxon>Micrococcales</taxon>
        <taxon>Intrasporangiaceae</taxon>
        <taxon>Nostocoides</taxon>
    </lineage>
</organism>
<dbReference type="AlphaFoldDB" id="A0A077M1H9"/>
<name>A0A077M1H9_9MICO</name>
<gene>
    <name evidence="6" type="ORF">BN12_250006</name>
</gene>
<reference evidence="6 7" key="1">
    <citation type="journal article" date="2013" name="ISME J.">
        <title>A metabolic model for members of the genus Tetrasphaera involved in enhanced biological phosphorus removal.</title>
        <authorList>
            <person name="Kristiansen R."/>
            <person name="Nguyen H.T.T."/>
            <person name="Saunders A.M."/>
            <person name="Nielsen J.L."/>
            <person name="Wimmer R."/>
            <person name="Le V.Q."/>
            <person name="McIlroy S.J."/>
            <person name="Petrovski S."/>
            <person name="Seviour R.J."/>
            <person name="Calteau A."/>
            <person name="Nielsen K.L."/>
            <person name="Nielsen P.H."/>
        </authorList>
    </citation>
    <scope>NUCLEOTIDE SEQUENCE [LARGE SCALE GENOMIC DNA]</scope>
    <source>
        <strain evidence="6 7">T1-X7</strain>
    </source>
</reference>
<accession>A0A077M1H9</accession>
<dbReference type="InterPro" id="IPR023753">
    <property type="entry name" value="FAD/NAD-binding_dom"/>
</dbReference>
<evidence type="ECO:0000256" key="1">
    <source>
        <dbReference type="ARBA" id="ARBA00022630"/>
    </source>
</evidence>
<evidence type="ECO:0000313" key="6">
    <source>
        <dbReference type="EMBL" id="CCH78075.1"/>
    </source>
</evidence>
<dbReference type="Gene3D" id="3.40.50.150">
    <property type="entry name" value="Vaccinia Virus protein VP39"/>
    <property type="match status" value="1"/>
</dbReference>
<dbReference type="Pfam" id="PF07992">
    <property type="entry name" value="Pyr_redox_2"/>
    <property type="match status" value="1"/>
</dbReference>
<dbReference type="InterPro" id="IPR041698">
    <property type="entry name" value="Methyltransf_25"/>
</dbReference>
<evidence type="ECO:0000259" key="4">
    <source>
        <dbReference type="Pfam" id="PF07992"/>
    </source>
</evidence>
<keyword evidence="7" id="KW-1185">Reference proteome</keyword>
<dbReference type="STRING" id="1194083.BN12_250006"/>
<dbReference type="GO" id="GO:0032259">
    <property type="term" value="P:methylation"/>
    <property type="evidence" value="ECO:0007669"/>
    <property type="project" value="UniProtKB-KW"/>
</dbReference>
<dbReference type="PRINTS" id="PR00368">
    <property type="entry name" value="FADPNR"/>
</dbReference>
<dbReference type="GO" id="GO:0008168">
    <property type="term" value="F:methyltransferase activity"/>
    <property type="evidence" value="ECO:0007669"/>
    <property type="project" value="UniProtKB-KW"/>
</dbReference>
<dbReference type="InterPro" id="IPR050097">
    <property type="entry name" value="Ferredoxin-NADP_redctase_2"/>
</dbReference>
<keyword evidence="6" id="KW-0808">Transferase</keyword>
<dbReference type="SUPFAM" id="SSF53335">
    <property type="entry name" value="S-adenosyl-L-methionine-dependent methyltransferases"/>
    <property type="match status" value="1"/>
</dbReference>
<keyword evidence="1" id="KW-0285">Flavoprotein</keyword>
<keyword evidence="2" id="KW-0560">Oxidoreductase</keyword>
<dbReference type="CDD" id="cd02440">
    <property type="entry name" value="AdoMet_MTases"/>
    <property type="match status" value="1"/>
</dbReference>
<dbReference type="InterPro" id="IPR036188">
    <property type="entry name" value="FAD/NAD-bd_sf"/>
</dbReference>
<dbReference type="SUPFAM" id="SSF51905">
    <property type="entry name" value="FAD/NAD(P)-binding domain"/>
    <property type="match status" value="1"/>
</dbReference>
<feature type="domain" description="Methyltransferase" evidence="5">
    <location>
        <begin position="354"/>
        <end position="447"/>
    </location>
</feature>
<evidence type="ECO:0000259" key="5">
    <source>
        <dbReference type="Pfam" id="PF13649"/>
    </source>
</evidence>
<dbReference type="OrthoDB" id="9786503at2"/>
<evidence type="ECO:0000313" key="7">
    <source>
        <dbReference type="Proteomes" id="UP000035721"/>
    </source>
</evidence>
<dbReference type="Gene3D" id="3.50.50.60">
    <property type="entry name" value="FAD/NAD(P)-binding domain"/>
    <property type="match status" value="2"/>
</dbReference>
<dbReference type="Pfam" id="PF13649">
    <property type="entry name" value="Methyltransf_25"/>
    <property type="match status" value="1"/>
</dbReference>
<comment type="catalytic activity">
    <reaction evidence="3">
        <text>[thioredoxin]-dithiol + NADP(+) = [thioredoxin]-disulfide + NADPH + H(+)</text>
        <dbReference type="Rhea" id="RHEA:20345"/>
        <dbReference type="Rhea" id="RHEA-COMP:10698"/>
        <dbReference type="Rhea" id="RHEA-COMP:10700"/>
        <dbReference type="ChEBI" id="CHEBI:15378"/>
        <dbReference type="ChEBI" id="CHEBI:29950"/>
        <dbReference type="ChEBI" id="CHEBI:50058"/>
        <dbReference type="ChEBI" id="CHEBI:57783"/>
        <dbReference type="ChEBI" id="CHEBI:58349"/>
        <dbReference type="EC" id="1.8.1.9"/>
    </reaction>
</comment>
<sequence>MTADSWDVIVAGGGPAGLSAALMLGRSRRRVLVVDAGSPRNRFAARVHGVLGQEGVPPGELLDRARAEVEGYGVELVDGAVERVEREQGGLRITTTDGTVRSARALVVATGLSDELPEIPGIAERWGVTVLHCPYCHGWEVRDQRLAVLVTSPLGLHQAELIRQWSDRVTVLTGGIGPLGPETEQRLRARGIGVEPEPVAEILGEGPAIDAVRLRDGREVAVDAIFTAGAPRPHDGFLAALGLDRSETPFGSFLAVDDTGRTSDDRVWAIGNVVSPMANVPMSIGAGAFTGGAVNGALVTWDVEAALRDAMAWPQVTSADFWEERYAGSDRVWSGRVNQALADIAGTLSPRRALDLGCGEGADVIWLAQHGWEATGIDISPTAVRRAAAAAEQAGQNPGHARFLAADLSAVPAGAYDLVSASFLHSPAERPREEILREASERVARGGHLLITSHAAPPPWADAPDGHEHHFLDPAEELEQLALDPSTWDVILAETRPREAISPDGEPATLDDVVVLVRRR</sequence>
<dbReference type="GO" id="GO:0004791">
    <property type="term" value="F:thioredoxin-disulfide reductase (NADPH) activity"/>
    <property type="evidence" value="ECO:0007669"/>
    <property type="project" value="UniProtKB-EC"/>
</dbReference>
<dbReference type="InterPro" id="IPR029063">
    <property type="entry name" value="SAM-dependent_MTases_sf"/>
</dbReference>
<evidence type="ECO:0000256" key="3">
    <source>
        <dbReference type="ARBA" id="ARBA00048132"/>
    </source>
</evidence>
<dbReference type="RefSeq" id="WP_048550630.1">
    <property type="nucleotide sequence ID" value="NZ_HF570958.1"/>
</dbReference>
<dbReference type="PANTHER" id="PTHR48105">
    <property type="entry name" value="THIOREDOXIN REDUCTASE 1-RELATED-RELATED"/>
    <property type="match status" value="1"/>
</dbReference>
<feature type="domain" description="FAD/NAD(P)-binding" evidence="4">
    <location>
        <begin position="7"/>
        <end position="283"/>
    </location>
</feature>
<dbReference type="Proteomes" id="UP000035721">
    <property type="component" value="Unassembled WGS sequence"/>
</dbReference>
<evidence type="ECO:0000256" key="2">
    <source>
        <dbReference type="ARBA" id="ARBA00023002"/>
    </source>
</evidence>
<protein>
    <submittedName>
        <fullName evidence="6">Methyltransferase type 11</fullName>
    </submittedName>
</protein>
<dbReference type="EMBL" id="CAJB01000168">
    <property type="protein sequence ID" value="CCH78075.1"/>
    <property type="molecule type" value="Genomic_DNA"/>
</dbReference>